<sequence length="82" mass="9766">MNKCHYTNDPKYGKVLIPHCWGVVISGDMTRCTCRDYPKTVAQFERKQFNELLQAKDKEIDNLEKENVRLNRIIKKLLNKKR</sequence>
<proteinExistence type="predicted"/>
<keyword evidence="1" id="KW-0175">Coiled coil</keyword>
<organism evidence="2 3">
    <name type="scientific">Runella defluvii</name>
    <dbReference type="NCBI Taxonomy" id="370973"/>
    <lineage>
        <taxon>Bacteria</taxon>
        <taxon>Pseudomonadati</taxon>
        <taxon>Bacteroidota</taxon>
        <taxon>Cytophagia</taxon>
        <taxon>Cytophagales</taxon>
        <taxon>Spirosomataceae</taxon>
        <taxon>Runella</taxon>
    </lineage>
</organism>
<keyword evidence="3" id="KW-1185">Reference proteome</keyword>
<evidence type="ECO:0000313" key="3">
    <source>
        <dbReference type="Proteomes" id="UP000541352"/>
    </source>
</evidence>
<gene>
    <name evidence="2" type="ORF">FHS57_005116</name>
</gene>
<name>A0A7W6ESU2_9BACT</name>
<reference evidence="2 3" key="1">
    <citation type="submission" date="2020-08" db="EMBL/GenBank/DDBJ databases">
        <title>Genomic Encyclopedia of Type Strains, Phase IV (KMG-IV): sequencing the most valuable type-strain genomes for metagenomic binning, comparative biology and taxonomic classification.</title>
        <authorList>
            <person name="Goeker M."/>
        </authorList>
    </citation>
    <scope>NUCLEOTIDE SEQUENCE [LARGE SCALE GENOMIC DNA]</scope>
    <source>
        <strain evidence="2 3">DSM 17976</strain>
    </source>
</reference>
<evidence type="ECO:0000256" key="1">
    <source>
        <dbReference type="SAM" id="Coils"/>
    </source>
</evidence>
<dbReference type="AlphaFoldDB" id="A0A7W6ESU2"/>
<accession>A0A7W6ESU2</accession>
<comment type="caution">
    <text evidence="2">The sequence shown here is derived from an EMBL/GenBank/DDBJ whole genome shotgun (WGS) entry which is preliminary data.</text>
</comment>
<evidence type="ECO:0000313" key="2">
    <source>
        <dbReference type="EMBL" id="MBB3841095.1"/>
    </source>
</evidence>
<feature type="coiled-coil region" evidence="1">
    <location>
        <begin position="46"/>
        <end position="80"/>
    </location>
</feature>
<dbReference type="Proteomes" id="UP000541352">
    <property type="component" value="Unassembled WGS sequence"/>
</dbReference>
<protein>
    <submittedName>
        <fullName evidence="2">Uncharacterized protein</fullName>
    </submittedName>
</protein>
<dbReference type="EMBL" id="JACIBY010000014">
    <property type="protein sequence ID" value="MBB3841095.1"/>
    <property type="molecule type" value="Genomic_DNA"/>
</dbReference>